<keyword evidence="1" id="KW-0614">Plasmid</keyword>
<name>A0AAD0V9E3_PSEAV</name>
<dbReference type="AlphaFoldDB" id="A0AAD0V9E3"/>
<dbReference type="Proteomes" id="UP000006426">
    <property type="component" value="Plasmid pmppla107"/>
</dbReference>
<organism evidence="1 2">
    <name type="scientific">Pseudomonas amygdali pv. lachrymans str. M301315</name>
    <dbReference type="NCBI Taxonomy" id="629260"/>
    <lineage>
        <taxon>Bacteria</taxon>
        <taxon>Pseudomonadati</taxon>
        <taxon>Pseudomonadota</taxon>
        <taxon>Gammaproteobacteria</taxon>
        <taxon>Pseudomonadales</taxon>
        <taxon>Pseudomonadaceae</taxon>
        <taxon>Pseudomonas</taxon>
        <taxon>Pseudomonas amygdali</taxon>
    </lineage>
</organism>
<sequence length="198" mass="22182">MLSAQQISRQLLGRTLSTEEALAHRDRLGHRDSHQFIDDIIFVSGLLNPIDPKLESAATRYDRGVEVLIDLLNLAGSPTRTKMVNNIQSAFFADVRSGALVSDSIPPSQRLALINLFIAFQSRSPLAALHLLSRGMDKGRNDRIYEILNPHIDKQLIIETAAQTRRVDLLFTRSRWLDCLPHLPSKFRDAHLAGDLGL</sequence>
<dbReference type="GeneID" id="39474537"/>
<gene>
    <name evidence="1" type="ORF">PLA107_032030</name>
</gene>
<protein>
    <submittedName>
        <fullName evidence="1">Uncharacterized protein</fullName>
    </submittedName>
</protein>
<evidence type="ECO:0000313" key="2">
    <source>
        <dbReference type="Proteomes" id="UP000006426"/>
    </source>
</evidence>
<proteinExistence type="predicted"/>
<reference evidence="1 2" key="1">
    <citation type="journal article" date="2011" name="PLoS Pathog.">
        <title>Dynamic evolution of pathogenicity revealed by sequencing and comparative genomics of 19 Pseudomonas syringae isolates.</title>
        <authorList>
            <person name="Baltrus D.A."/>
            <person name="Nishimura M.T."/>
            <person name="Romanchuk A."/>
            <person name="Chang J.H."/>
            <person name="Mukhtar M.S."/>
            <person name="Cherkis K."/>
            <person name="Roach J."/>
            <person name="Grant S.R."/>
            <person name="Jones C.D."/>
            <person name="Dangl J.L."/>
        </authorList>
    </citation>
    <scope>NUCLEOTIDE SEQUENCE [LARGE SCALE GENOMIC DNA]</scope>
    <source>
        <strain evidence="1 2">M301315</strain>
    </source>
</reference>
<dbReference type="RefSeq" id="WP_005741850.1">
    <property type="nucleotide sequence ID" value="NZ_CP031226.1"/>
</dbReference>
<geneLocation type="plasmid" evidence="2">
    <name>pmppla107</name>
</geneLocation>
<dbReference type="EMBL" id="CP031226">
    <property type="protein sequence ID" value="AXH59855.1"/>
    <property type="molecule type" value="Genomic_DNA"/>
</dbReference>
<evidence type="ECO:0000313" key="1">
    <source>
        <dbReference type="EMBL" id="AXH59855.1"/>
    </source>
</evidence>
<accession>A0AAD0V9E3</accession>